<proteinExistence type="predicted"/>
<name>A0A316FAI9_9ACTN</name>
<dbReference type="RefSeq" id="WP_109596745.1">
    <property type="nucleotide sequence ID" value="NZ_BONA01000029.1"/>
</dbReference>
<dbReference type="Gene3D" id="2.30.110.10">
    <property type="entry name" value="Electron Transport, Fmn-binding Protein, Chain A"/>
    <property type="match status" value="1"/>
</dbReference>
<comment type="caution">
    <text evidence="1">The sequence shown here is derived from an EMBL/GenBank/DDBJ whole genome shotgun (WGS) entry which is preliminary data.</text>
</comment>
<evidence type="ECO:0000313" key="2">
    <source>
        <dbReference type="Proteomes" id="UP000245697"/>
    </source>
</evidence>
<dbReference type="EMBL" id="QGGR01000012">
    <property type="protein sequence ID" value="PWK44284.1"/>
    <property type="molecule type" value="Genomic_DNA"/>
</dbReference>
<dbReference type="Proteomes" id="UP000245697">
    <property type="component" value="Unassembled WGS sequence"/>
</dbReference>
<sequence length="131" mass="14872">MTAPANTSWRFARATAPAVARLAGRRWFPLWARVHHRGRKSGRELTVPVAVLITPDGFLINLPWGAQTNWVRNVLAADGCTLRWKGADHPVDQPRILDVTRARPYYPRVTWAISQRLFPADAWLLLRPVTT</sequence>
<reference evidence="1 2" key="1">
    <citation type="submission" date="2018-05" db="EMBL/GenBank/DDBJ databases">
        <title>Genomic Encyclopedia of Archaeal and Bacterial Type Strains, Phase II (KMG-II): from individual species to whole genera.</title>
        <authorList>
            <person name="Goeker M."/>
        </authorList>
    </citation>
    <scope>NUCLEOTIDE SEQUENCE [LARGE SCALE GENOMIC DNA]</scope>
    <source>
        <strain evidence="1 2">DSM 45184</strain>
    </source>
</reference>
<dbReference type="AlphaFoldDB" id="A0A316FAI9"/>
<dbReference type="InterPro" id="IPR012349">
    <property type="entry name" value="Split_barrel_FMN-bd"/>
</dbReference>
<dbReference type="OrthoDB" id="3778270at2"/>
<accession>A0A316FAI9</accession>
<evidence type="ECO:0000313" key="1">
    <source>
        <dbReference type="EMBL" id="PWK44284.1"/>
    </source>
</evidence>
<gene>
    <name evidence="1" type="ORF">BC793_112159</name>
</gene>
<keyword evidence="2" id="KW-1185">Reference proteome</keyword>
<protein>
    <submittedName>
        <fullName evidence="1">Deazaflavin-dependent oxidoreductase (Nitroreductase family)</fullName>
    </submittedName>
</protein>
<organism evidence="1 2">
    <name type="scientific">Actinoplanes xinjiangensis</name>
    <dbReference type="NCBI Taxonomy" id="512350"/>
    <lineage>
        <taxon>Bacteria</taxon>
        <taxon>Bacillati</taxon>
        <taxon>Actinomycetota</taxon>
        <taxon>Actinomycetes</taxon>
        <taxon>Micromonosporales</taxon>
        <taxon>Micromonosporaceae</taxon>
        <taxon>Actinoplanes</taxon>
    </lineage>
</organism>